<accession>A0A1L3MTF9</accession>
<dbReference type="InterPro" id="IPR001173">
    <property type="entry name" value="Glyco_trans_2-like"/>
</dbReference>
<dbReference type="AlphaFoldDB" id="A0A1L3MTF9"/>
<dbReference type="InterPro" id="IPR029044">
    <property type="entry name" value="Nucleotide-diphossugar_trans"/>
</dbReference>
<dbReference type="KEGG" id="bwh:A9C19_13165"/>
<feature type="domain" description="Galactosyltransferase C-terminal" evidence="3">
    <location>
        <begin position="223"/>
        <end position="271"/>
    </location>
</feature>
<dbReference type="SUPFAM" id="SSF53448">
    <property type="entry name" value="Nucleotide-diphospho-sugar transferases"/>
    <property type="match status" value="1"/>
</dbReference>
<dbReference type="PANTHER" id="PTHR43685">
    <property type="entry name" value="GLYCOSYLTRANSFERASE"/>
    <property type="match status" value="1"/>
</dbReference>
<evidence type="ECO:0000259" key="2">
    <source>
        <dbReference type="Pfam" id="PF00535"/>
    </source>
</evidence>
<dbReference type="CDD" id="cd00761">
    <property type="entry name" value="Glyco_tranf_GTA_type"/>
    <property type="match status" value="1"/>
</dbReference>
<evidence type="ECO:0000259" key="3">
    <source>
        <dbReference type="Pfam" id="PF02709"/>
    </source>
</evidence>
<dbReference type="Proteomes" id="UP000181936">
    <property type="component" value="Chromosome"/>
</dbReference>
<evidence type="ECO:0000256" key="1">
    <source>
        <dbReference type="ARBA" id="ARBA00022679"/>
    </source>
</evidence>
<dbReference type="Gene3D" id="3.90.550.10">
    <property type="entry name" value="Spore Coat Polysaccharide Biosynthesis Protein SpsA, Chain A"/>
    <property type="match status" value="1"/>
</dbReference>
<sequence>MFTYMTNDSFKTRNTQTSKEIDISIIIPSHNKFPLNMFTLYSLEKQHFDLSKVEVFLLDDASTDQTPTLLNNYHPAFHFYYIRCEKNIGRAKIRNLGIQHAIGKIIIFLDAEMYVKPTFIRNHFFYHQHKDNLIVTGAMRCKALYSCIYPSFQPEQLHDIKEIIKEDSELSLRFSQWLNTLTEAYPLLTFQDFDNGDFEIVSFEKSSWFTLIPEQYGPELEGFSFPWMAFLTGNVSLRKNLLDKVGGFDEEFVLYGYEDWELGYRLFHSGAVYIASDKVSSFHQEHPISSDKWHEAIENYYLFLTKHPDIDVLFLGIELSQLASLIEMNDILIEYRSLLENHLEEYLVFNTLFIQILVTIVLLLKIDCMHINILGAAGFTEKQRNDLIQELSKLKKLNSYNKLAAFIGKIISS</sequence>
<protein>
    <recommendedName>
        <fullName evidence="6">Glycosyltransferase 2-like domain-containing protein</fullName>
    </recommendedName>
</protein>
<reference evidence="4 5" key="1">
    <citation type="journal article" date="2016" name="Sci. Rep.">
        <title>Complete genome sequence and transcriptomic analysis of a novel marine strain Bacillus weihaiensis reveals the mechanism of brown algae degradation.</title>
        <authorList>
            <person name="Zhu Y."/>
            <person name="Chen P."/>
            <person name="Bao Y."/>
            <person name="Men Y."/>
            <person name="Zeng Y."/>
            <person name="Yang J."/>
            <person name="Sun J."/>
            <person name="Sun Y."/>
        </authorList>
    </citation>
    <scope>NUCLEOTIDE SEQUENCE [LARGE SCALE GENOMIC DNA]</scope>
    <source>
        <strain evidence="4 5">Alg07</strain>
    </source>
</reference>
<gene>
    <name evidence="4" type="ORF">A9C19_13165</name>
</gene>
<evidence type="ECO:0000313" key="4">
    <source>
        <dbReference type="EMBL" id="APH05622.1"/>
    </source>
</evidence>
<feature type="domain" description="Glycosyltransferase 2-like" evidence="2">
    <location>
        <begin position="24"/>
        <end position="138"/>
    </location>
</feature>
<organism evidence="4 5">
    <name type="scientific">Bacillus weihaiensis</name>
    <dbReference type="NCBI Taxonomy" id="1547283"/>
    <lineage>
        <taxon>Bacteria</taxon>
        <taxon>Bacillati</taxon>
        <taxon>Bacillota</taxon>
        <taxon>Bacilli</taxon>
        <taxon>Bacillales</taxon>
        <taxon>Bacillaceae</taxon>
        <taxon>Bacillus</taxon>
    </lineage>
</organism>
<keyword evidence="1" id="KW-0808">Transferase</keyword>
<evidence type="ECO:0008006" key="6">
    <source>
        <dbReference type="Google" id="ProtNLM"/>
    </source>
</evidence>
<keyword evidence="5" id="KW-1185">Reference proteome</keyword>
<dbReference type="STRING" id="1547283.A9C19_13165"/>
<dbReference type="OrthoDB" id="9812302at2"/>
<dbReference type="GO" id="GO:0016740">
    <property type="term" value="F:transferase activity"/>
    <property type="evidence" value="ECO:0007669"/>
    <property type="project" value="UniProtKB-KW"/>
</dbReference>
<name>A0A1L3MTF9_9BACI</name>
<dbReference type="EMBL" id="CP016020">
    <property type="protein sequence ID" value="APH05622.1"/>
    <property type="molecule type" value="Genomic_DNA"/>
</dbReference>
<dbReference type="PANTHER" id="PTHR43685:SF2">
    <property type="entry name" value="GLYCOSYLTRANSFERASE 2-LIKE DOMAIN-CONTAINING PROTEIN"/>
    <property type="match status" value="1"/>
</dbReference>
<dbReference type="Pfam" id="PF00535">
    <property type="entry name" value="Glycos_transf_2"/>
    <property type="match status" value="1"/>
</dbReference>
<dbReference type="Pfam" id="PF02709">
    <property type="entry name" value="Glyco_transf_7C"/>
    <property type="match status" value="1"/>
</dbReference>
<dbReference type="InterPro" id="IPR050834">
    <property type="entry name" value="Glycosyltransf_2"/>
</dbReference>
<evidence type="ECO:0000313" key="5">
    <source>
        <dbReference type="Proteomes" id="UP000181936"/>
    </source>
</evidence>
<dbReference type="RefSeq" id="WP_072580415.1">
    <property type="nucleotide sequence ID" value="NZ_CP016020.1"/>
</dbReference>
<proteinExistence type="predicted"/>
<dbReference type="InterPro" id="IPR027791">
    <property type="entry name" value="Galactosyl_T_C"/>
</dbReference>